<dbReference type="SMART" id="SM00155">
    <property type="entry name" value="PLDc"/>
    <property type="match status" value="2"/>
</dbReference>
<dbReference type="GO" id="GO:0032049">
    <property type="term" value="P:cardiolipin biosynthetic process"/>
    <property type="evidence" value="ECO:0007669"/>
    <property type="project" value="UniProtKB-ARBA"/>
</dbReference>
<dbReference type="Proteomes" id="UP000659904">
    <property type="component" value="Unassembled WGS sequence"/>
</dbReference>
<dbReference type="GO" id="GO:0030572">
    <property type="term" value="F:phosphatidyltransferase activity"/>
    <property type="evidence" value="ECO:0007669"/>
    <property type="project" value="UniProtKB-ARBA"/>
</dbReference>
<feature type="domain" description="PLD phosphodiesterase" evidence="1">
    <location>
        <begin position="153"/>
        <end position="176"/>
    </location>
</feature>
<keyword evidence="3" id="KW-1185">Reference proteome</keyword>
<proteinExistence type="predicted"/>
<sequence length="514" mass="56552">MTDHLAHGRNLERIDLGTRIVKGGFFLRKEPAPARTAFVSPAPDTNAGIRHCLTYTAGRSTIRDELLDMIERAQRKVFVAALFLGDEQVRMALERAAQRLEGGIYVVAALDDRGLDRSINEATDTMDIDKQTEYQNFTSLTNGGIYVRGYPGLHAKFVVVDDSIALVSSANLVTRAFDVTSENGVVITGGVEVKALAWMFRRLWRQSRWDMPPDPHHAVRDRAAEDIELPVALDTGRVIWTWEGQHRILDAVRQTIDGATRELVLATFGIGNMTYGTTRQPARPELLFEPLRAAVERGVRARLLLRGRNNVPSSRAEALAFHNAGVEIFADRLHHAKGCIADGNAGAVFSANLMTSMGLTGGVEVGAKLDGTPVLKQALDYFNHCINESDLQFVIDPTLQALSARLLAESMQPWPKAITASLTCDDTTWSQLSTHAGPALFEVDNTETVRIFSGARCWTLEGSDSKWHLRPTGFPKGARDSSRLLDSWLSSRQTSGATPRTKRGLLAAVVDRTQ</sequence>
<dbReference type="Pfam" id="PF13091">
    <property type="entry name" value="PLDc_2"/>
    <property type="match status" value="2"/>
</dbReference>
<name>A0A8J3KCL0_9ACTN</name>
<dbReference type="Gene3D" id="3.30.870.10">
    <property type="entry name" value="Endonuclease Chain A"/>
    <property type="match status" value="2"/>
</dbReference>
<gene>
    <name evidence="2" type="ORF">Cci01nite_16720</name>
</gene>
<dbReference type="PANTHER" id="PTHR21248">
    <property type="entry name" value="CARDIOLIPIN SYNTHASE"/>
    <property type="match status" value="1"/>
</dbReference>
<dbReference type="SUPFAM" id="SSF56024">
    <property type="entry name" value="Phospholipase D/nuclease"/>
    <property type="match status" value="2"/>
</dbReference>
<accession>A0A8J3KCL0</accession>
<evidence type="ECO:0000313" key="3">
    <source>
        <dbReference type="Proteomes" id="UP000659904"/>
    </source>
</evidence>
<reference evidence="2 3" key="1">
    <citation type="submission" date="2021-01" db="EMBL/GenBank/DDBJ databases">
        <title>Whole genome shotgun sequence of Catellatospora citrea NBRC 14495.</title>
        <authorList>
            <person name="Komaki H."/>
            <person name="Tamura T."/>
        </authorList>
    </citation>
    <scope>NUCLEOTIDE SEQUENCE [LARGE SCALE GENOMIC DNA]</scope>
    <source>
        <strain evidence="2 3">NBRC 14495</strain>
    </source>
</reference>
<comment type="caution">
    <text evidence="2">The sequence shown here is derived from an EMBL/GenBank/DDBJ whole genome shotgun (WGS) entry which is preliminary data.</text>
</comment>
<protein>
    <recommendedName>
        <fullName evidence="1">PLD phosphodiesterase domain-containing protein</fullName>
    </recommendedName>
</protein>
<dbReference type="InterPro" id="IPR025202">
    <property type="entry name" value="PLD-like_dom"/>
</dbReference>
<dbReference type="RefSeq" id="WP_170213278.1">
    <property type="nucleotide sequence ID" value="NZ_BONH01000005.1"/>
</dbReference>
<dbReference type="EMBL" id="BONH01000005">
    <property type="protein sequence ID" value="GIF96578.1"/>
    <property type="molecule type" value="Genomic_DNA"/>
</dbReference>
<dbReference type="PROSITE" id="PS50035">
    <property type="entry name" value="PLD"/>
    <property type="match status" value="1"/>
</dbReference>
<evidence type="ECO:0000259" key="1">
    <source>
        <dbReference type="PROSITE" id="PS50035"/>
    </source>
</evidence>
<evidence type="ECO:0000313" key="2">
    <source>
        <dbReference type="EMBL" id="GIF96578.1"/>
    </source>
</evidence>
<dbReference type="InterPro" id="IPR001736">
    <property type="entry name" value="PLipase_D/transphosphatidylase"/>
</dbReference>
<dbReference type="AlphaFoldDB" id="A0A8J3KCL0"/>
<dbReference type="PANTHER" id="PTHR21248:SF22">
    <property type="entry name" value="PHOSPHOLIPASE D"/>
    <property type="match status" value="1"/>
</dbReference>
<organism evidence="2 3">
    <name type="scientific">Catellatospora citrea</name>
    <dbReference type="NCBI Taxonomy" id="53366"/>
    <lineage>
        <taxon>Bacteria</taxon>
        <taxon>Bacillati</taxon>
        <taxon>Actinomycetota</taxon>
        <taxon>Actinomycetes</taxon>
        <taxon>Micromonosporales</taxon>
        <taxon>Micromonosporaceae</taxon>
        <taxon>Catellatospora</taxon>
    </lineage>
</organism>